<feature type="transmembrane region" description="Helical" evidence="11">
    <location>
        <begin position="12"/>
        <end position="33"/>
    </location>
</feature>
<dbReference type="Pfam" id="PF03402">
    <property type="entry name" value="V1R"/>
    <property type="match status" value="1"/>
</dbReference>
<feature type="transmembrane region" description="Helical" evidence="11">
    <location>
        <begin position="45"/>
        <end position="64"/>
    </location>
</feature>
<dbReference type="PANTHER" id="PTHR24062">
    <property type="entry name" value="VOMERONASAL TYPE-1 RECEPTOR"/>
    <property type="match status" value="1"/>
</dbReference>
<evidence type="ECO:0000313" key="14">
    <source>
        <dbReference type="Proteomes" id="UP001591681"/>
    </source>
</evidence>
<keyword evidence="4 11" id="KW-0589">Pheromone response</keyword>
<comment type="similarity">
    <text evidence="2 11">Belongs to the G-protein coupled receptor 1 family.</text>
</comment>
<evidence type="ECO:0000313" key="13">
    <source>
        <dbReference type="EMBL" id="KAL2077873.1"/>
    </source>
</evidence>
<gene>
    <name evidence="13" type="ORF">ACEWY4_027377</name>
</gene>
<feature type="transmembrane region" description="Helical" evidence="11">
    <location>
        <begin position="235"/>
        <end position="252"/>
    </location>
</feature>
<dbReference type="EMBL" id="JBHFQA010000024">
    <property type="protein sequence ID" value="KAL2077873.1"/>
    <property type="molecule type" value="Genomic_DNA"/>
</dbReference>
<comment type="caution">
    <text evidence="13">The sequence shown here is derived from an EMBL/GenBank/DDBJ whole genome shotgun (WGS) entry which is preliminary data.</text>
</comment>
<protein>
    <recommendedName>
        <fullName evidence="11">Vomeronasal type-1 receptor</fullName>
    </recommendedName>
</protein>
<feature type="transmembrane region" description="Helical" evidence="11">
    <location>
        <begin position="131"/>
        <end position="151"/>
    </location>
</feature>
<comment type="subcellular location">
    <subcellularLocation>
        <location evidence="1 11">Cell membrane</location>
        <topology evidence="1 11">Multi-pass membrane protein</topology>
    </subcellularLocation>
</comment>
<keyword evidence="9 11" id="KW-0675">Receptor</keyword>
<keyword evidence="7 11" id="KW-0297">G-protein coupled receptor</keyword>
<evidence type="ECO:0000259" key="12">
    <source>
        <dbReference type="PROSITE" id="PS50262"/>
    </source>
</evidence>
<feature type="transmembrane region" description="Helical" evidence="11">
    <location>
        <begin position="275"/>
        <end position="293"/>
    </location>
</feature>
<evidence type="ECO:0000256" key="11">
    <source>
        <dbReference type="RuleBase" id="RU364061"/>
    </source>
</evidence>
<dbReference type="PROSITE" id="PS50262">
    <property type="entry name" value="G_PROTEIN_RECEP_F1_2"/>
    <property type="match status" value="1"/>
</dbReference>
<dbReference type="GO" id="GO:0004930">
    <property type="term" value="F:G protein-coupled receptor activity"/>
    <property type="evidence" value="ECO:0007669"/>
    <property type="project" value="UniProtKB-KW"/>
</dbReference>
<dbReference type="Proteomes" id="UP001591681">
    <property type="component" value="Unassembled WGS sequence"/>
</dbReference>
<evidence type="ECO:0000256" key="2">
    <source>
        <dbReference type="ARBA" id="ARBA00010663"/>
    </source>
</evidence>
<keyword evidence="5 11" id="KW-0812">Transmembrane</keyword>
<dbReference type="InterPro" id="IPR004072">
    <property type="entry name" value="Vmron_rcpt_1"/>
</dbReference>
<keyword evidence="8 11" id="KW-0472">Membrane</keyword>
<feature type="transmembrane region" description="Helical" evidence="11">
    <location>
        <begin position="191"/>
        <end position="209"/>
    </location>
</feature>
<evidence type="ECO:0000256" key="1">
    <source>
        <dbReference type="ARBA" id="ARBA00004651"/>
    </source>
</evidence>
<dbReference type="InterPro" id="IPR017452">
    <property type="entry name" value="GPCR_Rhodpsn_7TM"/>
</dbReference>
<dbReference type="GO" id="GO:0005886">
    <property type="term" value="C:plasma membrane"/>
    <property type="evidence" value="ECO:0007669"/>
    <property type="project" value="UniProtKB-SubCell"/>
</dbReference>
<dbReference type="SUPFAM" id="SSF81321">
    <property type="entry name" value="Family A G protein-coupled receptor-like"/>
    <property type="match status" value="1"/>
</dbReference>
<organism evidence="13 14">
    <name type="scientific">Coilia grayii</name>
    <name type="common">Gray's grenadier anchovy</name>
    <dbReference type="NCBI Taxonomy" id="363190"/>
    <lineage>
        <taxon>Eukaryota</taxon>
        <taxon>Metazoa</taxon>
        <taxon>Chordata</taxon>
        <taxon>Craniata</taxon>
        <taxon>Vertebrata</taxon>
        <taxon>Euteleostomi</taxon>
        <taxon>Actinopterygii</taxon>
        <taxon>Neopterygii</taxon>
        <taxon>Teleostei</taxon>
        <taxon>Clupei</taxon>
        <taxon>Clupeiformes</taxon>
        <taxon>Clupeoidei</taxon>
        <taxon>Engraulidae</taxon>
        <taxon>Coilinae</taxon>
        <taxon>Coilia</taxon>
    </lineage>
</organism>
<evidence type="ECO:0000256" key="8">
    <source>
        <dbReference type="ARBA" id="ARBA00023136"/>
    </source>
</evidence>
<keyword evidence="10 11" id="KW-0807">Transducer</keyword>
<dbReference type="AlphaFoldDB" id="A0ABD1IS87"/>
<accession>A0ABD1IS87</accession>
<proteinExistence type="inferred from homology"/>
<evidence type="ECO:0000256" key="6">
    <source>
        <dbReference type="ARBA" id="ARBA00022989"/>
    </source>
</evidence>
<evidence type="ECO:0000256" key="10">
    <source>
        <dbReference type="ARBA" id="ARBA00023224"/>
    </source>
</evidence>
<keyword evidence="14" id="KW-1185">Reference proteome</keyword>
<feature type="domain" description="G-protein coupled receptors family 1 profile" evidence="12">
    <location>
        <begin position="22"/>
        <end position="291"/>
    </location>
</feature>
<reference evidence="13 14" key="1">
    <citation type="submission" date="2024-09" db="EMBL/GenBank/DDBJ databases">
        <title>A chromosome-level genome assembly of Gray's grenadier anchovy, Coilia grayii.</title>
        <authorList>
            <person name="Fu Z."/>
        </authorList>
    </citation>
    <scope>NUCLEOTIDE SEQUENCE [LARGE SCALE GENOMIC DNA]</scope>
    <source>
        <strain evidence="13">G4</strain>
        <tissue evidence="13">Muscle</tissue>
    </source>
</reference>
<keyword evidence="6 11" id="KW-1133">Transmembrane helix</keyword>
<evidence type="ECO:0000256" key="3">
    <source>
        <dbReference type="ARBA" id="ARBA00022475"/>
    </source>
</evidence>
<evidence type="ECO:0000256" key="4">
    <source>
        <dbReference type="ARBA" id="ARBA00022507"/>
    </source>
</evidence>
<keyword evidence="3 11" id="KW-1003">Cell membrane</keyword>
<name>A0ABD1IS87_9TELE</name>
<dbReference type="GO" id="GO:0019236">
    <property type="term" value="P:response to pheromone"/>
    <property type="evidence" value="ECO:0007669"/>
    <property type="project" value="UniProtKB-KW"/>
</dbReference>
<evidence type="ECO:0000256" key="5">
    <source>
        <dbReference type="ARBA" id="ARBA00022692"/>
    </source>
</evidence>
<evidence type="ECO:0000256" key="9">
    <source>
        <dbReference type="ARBA" id="ARBA00023170"/>
    </source>
</evidence>
<sequence>MESEMTTRGLLYLSLTVLGIPGNSIVIWAFVQLSYFERQLLPADAIVLHLAFANLMVVGVRCLLESLATFKVCNVFSSTGCKAVIFVYRTSRSLSIWLTFVLSAYQCLSTAAPGSRWATARTAMAKNLGGIFLLLWLLNTSMSSSAVLYSLSSSNNSSLMKHNINVQFCYVRFPSKLSVDANGAVQVGRDLVPMILMTTASVIILVFLYHHSHQIKNIRGNTNSRGGGPSAEQRAAITVVTLVMLYVTFYGVDNGLWMYTLFVKEAMSSSVVSDLRIFFSSLYAAISPFVIIVSNKKVNRLLRCQLGEKALQSTKSDGHSV</sequence>
<evidence type="ECO:0000256" key="7">
    <source>
        <dbReference type="ARBA" id="ARBA00023040"/>
    </source>
</evidence>
<dbReference type="Gene3D" id="1.20.1070.10">
    <property type="entry name" value="Rhodopsin 7-helix transmembrane proteins"/>
    <property type="match status" value="1"/>
</dbReference>
<dbReference type="FunFam" id="1.20.1070.10:FF:000300">
    <property type="entry name" value="Vomeronasal type-1 receptor"/>
    <property type="match status" value="1"/>
</dbReference>